<evidence type="ECO:0000256" key="1">
    <source>
        <dbReference type="SAM" id="MobiDB-lite"/>
    </source>
</evidence>
<reference evidence="4" key="1">
    <citation type="journal article" date="2019" name="Int. J. Syst. Evol. Microbiol.">
        <title>The Global Catalogue of Microorganisms (GCM) 10K type strain sequencing project: providing services to taxonomists for standard genome sequencing and annotation.</title>
        <authorList>
            <consortium name="The Broad Institute Genomics Platform"/>
            <consortium name="The Broad Institute Genome Sequencing Center for Infectious Disease"/>
            <person name="Wu L."/>
            <person name="Ma J."/>
        </authorList>
    </citation>
    <scope>NUCLEOTIDE SEQUENCE [LARGE SCALE GENOMIC DNA]</scope>
    <source>
        <strain evidence="4">JCM 31920</strain>
    </source>
</reference>
<dbReference type="EMBL" id="BAABEY010000011">
    <property type="protein sequence ID" value="GAA4434597.1"/>
    <property type="molecule type" value="Genomic_DNA"/>
</dbReference>
<keyword evidence="2" id="KW-0732">Signal</keyword>
<evidence type="ECO:0008006" key="5">
    <source>
        <dbReference type="Google" id="ProtNLM"/>
    </source>
</evidence>
<feature type="region of interest" description="Disordered" evidence="1">
    <location>
        <begin position="65"/>
        <end position="135"/>
    </location>
</feature>
<feature type="compositionally biased region" description="Basic residues" evidence="1">
    <location>
        <begin position="126"/>
        <end position="135"/>
    </location>
</feature>
<proteinExistence type="predicted"/>
<organism evidence="3 4">
    <name type="scientific">Ravibacter arvi</name>
    <dbReference type="NCBI Taxonomy" id="2051041"/>
    <lineage>
        <taxon>Bacteria</taxon>
        <taxon>Pseudomonadati</taxon>
        <taxon>Bacteroidota</taxon>
        <taxon>Cytophagia</taxon>
        <taxon>Cytophagales</taxon>
        <taxon>Spirosomataceae</taxon>
        <taxon>Ravibacter</taxon>
    </lineage>
</organism>
<name>A0ABP8LSP4_9BACT</name>
<feature type="chain" id="PRO_5047005482" description="DUF4890 domain-containing protein" evidence="2">
    <location>
        <begin position="21"/>
        <end position="135"/>
    </location>
</feature>
<sequence>MKNLIVALVMMIAVSTASIAQGRRGGGERMPPEKRAEMQTKRMTEELGLNADQQQKLLALNTERIKKSQELGREETEKRREIREGYEKDLKAILTPEQQEKLKEARREGRGPRGDAGRTGDAPSGGRKRSPAPEK</sequence>
<evidence type="ECO:0000313" key="4">
    <source>
        <dbReference type="Proteomes" id="UP001501508"/>
    </source>
</evidence>
<gene>
    <name evidence="3" type="ORF">GCM10023091_09790</name>
</gene>
<evidence type="ECO:0000313" key="3">
    <source>
        <dbReference type="EMBL" id="GAA4434597.1"/>
    </source>
</evidence>
<protein>
    <recommendedName>
        <fullName evidence="5">DUF4890 domain-containing protein</fullName>
    </recommendedName>
</protein>
<keyword evidence="4" id="KW-1185">Reference proteome</keyword>
<dbReference type="RefSeq" id="WP_345026956.1">
    <property type="nucleotide sequence ID" value="NZ_BAABEY010000011.1"/>
</dbReference>
<evidence type="ECO:0000256" key="2">
    <source>
        <dbReference type="SAM" id="SignalP"/>
    </source>
</evidence>
<feature type="compositionally biased region" description="Basic and acidic residues" evidence="1">
    <location>
        <begin position="65"/>
        <end position="91"/>
    </location>
</feature>
<accession>A0ABP8LSP4</accession>
<dbReference type="Proteomes" id="UP001501508">
    <property type="component" value="Unassembled WGS sequence"/>
</dbReference>
<feature type="signal peptide" evidence="2">
    <location>
        <begin position="1"/>
        <end position="20"/>
    </location>
</feature>
<feature type="compositionally biased region" description="Basic and acidic residues" evidence="1">
    <location>
        <begin position="98"/>
        <end position="118"/>
    </location>
</feature>
<comment type="caution">
    <text evidence="3">The sequence shown here is derived from an EMBL/GenBank/DDBJ whole genome shotgun (WGS) entry which is preliminary data.</text>
</comment>